<evidence type="ECO:0000256" key="3">
    <source>
        <dbReference type="ARBA" id="ARBA00022801"/>
    </source>
</evidence>
<dbReference type="EMBL" id="JACXVP010000105">
    <property type="protein sequence ID" value="KAG5568499.1"/>
    <property type="molecule type" value="Genomic_DNA"/>
</dbReference>
<name>A0A9J5VZ72_SOLCO</name>
<evidence type="ECO:0000256" key="5">
    <source>
        <dbReference type="ARBA" id="ARBA00023157"/>
    </source>
</evidence>
<reference evidence="9" key="1">
    <citation type="submission" date="2020-09" db="EMBL/GenBank/DDBJ databases">
        <title>De no assembly of potato wild relative species, Solanum commersonii.</title>
        <authorList>
            <person name="Cho K."/>
        </authorList>
    </citation>
    <scope>NUCLEOTIDE SEQUENCE</scope>
    <source>
        <strain evidence="9">LZ3.2</strain>
        <tissue evidence="9">Leaf</tissue>
    </source>
</reference>
<proteinExistence type="inferred from homology"/>
<evidence type="ECO:0000313" key="10">
    <source>
        <dbReference type="Proteomes" id="UP000824120"/>
    </source>
</evidence>
<dbReference type="PANTHER" id="PTHR32227">
    <property type="entry name" value="GLUCAN ENDO-1,3-BETA-GLUCOSIDASE BG1-RELATED-RELATED"/>
    <property type="match status" value="1"/>
</dbReference>
<comment type="similarity">
    <text evidence="1 7">Belongs to the glycosyl hydrolase 17 family.</text>
</comment>
<dbReference type="GO" id="GO:0004553">
    <property type="term" value="F:hydrolase activity, hydrolyzing O-glycosyl compounds"/>
    <property type="evidence" value="ECO:0007669"/>
    <property type="project" value="InterPro"/>
</dbReference>
<evidence type="ECO:0000256" key="6">
    <source>
        <dbReference type="ARBA" id="ARBA00023295"/>
    </source>
</evidence>
<dbReference type="OrthoDB" id="888856at2759"/>
<dbReference type="InterPro" id="IPR044965">
    <property type="entry name" value="Glyco_hydro_17_plant"/>
</dbReference>
<evidence type="ECO:0000256" key="1">
    <source>
        <dbReference type="ARBA" id="ARBA00008773"/>
    </source>
</evidence>
<keyword evidence="2" id="KW-0732">Signal</keyword>
<evidence type="ECO:0000256" key="4">
    <source>
        <dbReference type="ARBA" id="ARBA00022821"/>
    </source>
</evidence>
<protein>
    <recommendedName>
        <fullName evidence="8">X8 domain-containing protein</fullName>
    </recommendedName>
</protein>
<evidence type="ECO:0000256" key="2">
    <source>
        <dbReference type="ARBA" id="ARBA00022729"/>
    </source>
</evidence>
<organism evidence="9 10">
    <name type="scientific">Solanum commersonii</name>
    <name type="common">Commerson's wild potato</name>
    <name type="synonym">Commerson's nightshade</name>
    <dbReference type="NCBI Taxonomy" id="4109"/>
    <lineage>
        <taxon>Eukaryota</taxon>
        <taxon>Viridiplantae</taxon>
        <taxon>Streptophyta</taxon>
        <taxon>Embryophyta</taxon>
        <taxon>Tracheophyta</taxon>
        <taxon>Spermatophyta</taxon>
        <taxon>Magnoliopsida</taxon>
        <taxon>eudicotyledons</taxon>
        <taxon>Gunneridae</taxon>
        <taxon>Pentapetalae</taxon>
        <taxon>asterids</taxon>
        <taxon>lamiids</taxon>
        <taxon>Solanales</taxon>
        <taxon>Solanaceae</taxon>
        <taxon>Solanoideae</taxon>
        <taxon>Solaneae</taxon>
        <taxon>Solanum</taxon>
    </lineage>
</organism>
<dbReference type="GO" id="GO:0005975">
    <property type="term" value="P:carbohydrate metabolic process"/>
    <property type="evidence" value="ECO:0007669"/>
    <property type="project" value="InterPro"/>
</dbReference>
<gene>
    <name evidence="9" type="ORF">H5410_064480</name>
</gene>
<keyword evidence="3" id="KW-0378">Hydrolase</keyword>
<evidence type="ECO:0000256" key="7">
    <source>
        <dbReference type="RuleBase" id="RU004335"/>
    </source>
</evidence>
<evidence type="ECO:0000313" key="9">
    <source>
        <dbReference type="EMBL" id="KAG5568499.1"/>
    </source>
</evidence>
<feature type="domain" description="X8" evidence="8">
    <location>
        <begin position="416"/>
        <end position="499"/>
    </location>
</feature>
<dbReference type="Pfam" id="PF00332">
    <property type="entry name" value="Glyco_hydro_17"/>
    <property type="match status" value="1"/>
</dbReference>
<dbReference type="InterPro" id="IPR000490">
    <property type="entry name" value="Glyco_hydro_17"/>
</dbReference>
<dbReference type="InterPro" id="IPR017853">
    <property type="entry name" value="GH"/>
</dbReference>
<dbReference type="Gene3D" id="3.20.20.80">
    <property type="entry name" value="Glycosidases"/>
    <property type="match status" value="1"/>
</dbReference>
<dbReference type="Proteomes" id="UP000824120">
    <property type="component" value="Unassembled WGS sequence"/>
</dbReference>
<dbReference type="GO" id="GO:0006952">
    <property type="term" value="P:defense response"/>
    <property type="evidence" value="ECO:0007669"/>
    <property type="project" value="UniProtKB-KW"/>
</dbReference>
<comment type="caution">
    <text evidence="9">The sequence shown here is derived from an EMBL/GenBank/DDBJ whole genome shotgun (WGS) entry which is preliminary data.</text>
</comment>
<dbReference type="AlphaFoldDB" id="A0A9J5VZ72"/>
<dbReference type="SMART" id="SM00768">
    <property type="entry name" value="X8"/>
    <property type="match status" value="1"/>
</dbReference>
<dbReference type="SUPFAM" id="SSF51445">
    <property type="entry name" value="(Trans)glycosidases"/>
    <property type="match status" value="1"/>
</dbReference>
<accession>A0A9J5VZ72</accession>
<keyword evidence="5" id="KW-1015">Disulfide bond</keyword>
<dbReference type="InterPro" id="IPR012946">
    <property type="entry name" value="X8"/>
</dbReference>
<evidence type="ECO:0000259" key="8">
    <source>
        <dbReference type="SMART" id="SM00768"/>
    </source>
</evidence>
<sequence>MFLLKFLTSRKMRLITMGIMIMVLFMTRSVNSFVGITWGRQQSQQLVPSMVVDLLLQNKIPALRLMTSASDIVQIFSATNISIVITLTNRNVNLINRKDLAYAWINDKVKLPINKGVNIVLFVQVFKGSTTLNIVVEVEKNNFSQKAFLEQRPNTTCCSHVDKELCIGAEPFSNTFLKDATNYQVVNVISIVREALDEMNLGYVSTTTAHGMDVITIAKVPSKSDFRDDIKGLMLESLKFFNRTGTPFLLNMFPIQMVRDVLNYPIEFTFFDNMSNFKIQDGNVTHYTNAVELMIDSIVWAIRKAGYPDMKIMIGQIGWPTDGYPYANLKNAERFHKGLLKFIASNKGTPLRPGPIDTYLHSLSDETEFRTKFGAFQRHWGIYEADGNPKYKIDFSLQDRDEYPTQAKGIVTMPKRWCMFDGDKSNMDLAKKNYNIACEEADCTKLEQGASCGELSDESKISYAFNAYFQKNKQSEEYCNFNGLGKITTINPSVEKCVFPIEILSFQDQVAGNAMISLKI</sequence>
<keyword evidence="6" id="KW-0326">Glycosidase</keyword>
<dbReference type="Gene3D" id="1.20.58.1040">
    <property type="match status" value="1"/>
</dbReference>
<keyword evidence="10" id="KW-1185">Reference proteome</keyword>
<keyword evidence="4" id="KW-0611">Plant defense</keyword>
<dbReference type="Pfam" id="PF07983">
    <property type="entry name" value="X8"/>
    <property type="match status" value="1"/>
</dbReference>